<keyword evidence="1" id="KW-0175">Coiled coil</keyword>
<gene>
    <name evidence="4" type="ORF">IC620_03955</name>
</gene>
<evidence type="ECO:0000313" key="5">
    <source>
        <dbReference type="Proteomes" id="UP000661691"/>
    </source>
</evidence>
<keyword evidence="2" id="KW-0812">Transmembrane</keyword>
<feature type="transmembrane region" description="Helical" evidence="2">
    <location>
        <begin position="21"/>
        <end position="39"/>
    </location>
</feature>
<dbReference type="AlphaFoldDB" id="A0A926N575"/>
<comment type="caution">
    <text evidence="4">The sequence shown here is derived from an EMBL/GenBank/DDBJ whole genome shotgun (WGS) entry which is preliminary data.</text>
</comment>
<keyword evidence="5" id="KW-1185">Reference proteome</keyword>
<protein>
    <submittedName>
        <fullName evidence="4">GAF domain-containing protein</fullName>
    </submittedName>
</protein>
<dbReference type="SUPFAM" id="SSF55781">
    <property type="entry name" value="GAF domain-like"/>
    <property type="match status" value="1"/>
</dbReference>
<dbReference type="InterPro" id="IPR029016">
    <property type="entry name" value="GAF-like_dom_sf"/>
</dbReference>
<name>A0A926N575_9BACL</name>
<proteinExistence type="predicted"/>
<feature type="coiled-coil region" evidence="1">
    <location>
        <begin position="66"/>
        <end position="128"/>
    </location>
</feature>
<dbReference type="RefSeq" id="WP_191138159.1">
    <property type="nucleotide sequence ID" value="NZ_JACXAG020000001.1"/>
</dbReference>
<evidence type="ECO:0000313" key="4">
    <source>
        <dbReference type="EMBL" id="MBD1371509.1"/>
    </source>
</evidence>
<organism evidence="4 5">
    <name type="scientific">Polycladospora coralii</name>
    <dbReference type="NCBI Taxonomy" id="2771432"/>
    <lineage>
        <taxon>Bacteria</taxon>
        <taxon>Bacillati</taxon>
        <taxon>Bacillota</taxon>
        <taxon>Bacilli</taxon>
        <taxon>Bacillales</taxon>
        <taxon>Thermoactinomycetaceae</taxon>
        <taxon>Polycladospora</taxon>
    </lineage>
</organism>
<dbReference type="EMBL" id="JACXAH010000004">
    <property type="protein sequence ID" value="MBD1371509.1"/>
    <property type="molecule type" value="Genomic_DNA"/>
</dbReference>
<dbReference type="InterPro" id="IPR003018">
    <property type="entry name" value="GAF"/>
</dbReference>
<sequence>MEEFLDFIDLLEKSNSWFLEYLGYLVAVSLAVLIAIHLYRFYKGENDWLGNPLGDQQQGGNPTAEIELLRKEYLDLEKKFSQLETENWSIKENLQMQSDVILQKKKQLQELGSKYHTLKELYKALDKKYEDETYTISQIMYTADEMAIAIQDEKAFIENRIDIYRNLLDYLTNTLKDFRDKNPRVIVYVKTKHQDDKLIYLAHSSGHSHQVKEYSPPIEGSAVGIAWRNGEVNYIPNMMECNCEYDKQEALDENYKSLLCVPLKAGIHTPRKIGVLSLAGTLQDSFDKTEIERVLLFSSLLFPLVYIDLKREGLLDGFE</sequence>
<keyword evidence="2" id="KW-0472">Membrane</keyword>
<evidence type="ECO:0000256" key="2">
    <source>
        <dbReference type="SAM" id="Phobius"/>
    </source>
</evidence>
<feature type="domain" description="GAF" evidence="3">
    <location>
        <begin position="165"/>
        <end position="296"/>
    </location>
</feature>
<dbReference type="Gene3D" id="3.30.450.40">
    <property type="match status" value="1"/>
</dbReference>
<accession>A0A926N575</accession>
<reference evidence="4" key="1">
    <citation type="submission" date="2020-09" db="EMBL/GenBank/DDBJ databases">
        <title>A novel bacterium of genus Hazenella, isolated from South China Sea.</title>
        <authorList>
            <person name="Huang H."/>
            <person name="Mo K."/>
            <person name="Hu Y."/>
        </authorList>
    </citation>
    <scope>NUCLEOTIDE SEQUENCE</scope>
    <source>
        <strain evidence="4">IB182357</strain>
    </source>
</reference>
<evidence type="ECO:0000256" key="1">
    <source>
        <dbReference type="SAM" id="Coils"/>
    </source>
</evidence>
<evidence type="ECO:0000259" key="3">
    <source>
        <dbReference type="Pfam" id="PF13185"/>
    </source>
</evidence>
<dbReference type="Proteomes" id="UP000661691">
    <property type="component" value="Unassembled WGS sequence"/>
</dbReference>
<dbReference type="Pfam" id="PF13185">
    <property type="entry name" value="GAF_2"/>
    <property type="match status" value="1"/>
</dbReference>
<keyword evidence="2" id="KW-1133">Transmembrane helix</keyword>